<dbReference type="EMBL" id="FO203527">
    <property type="protein sequence ID" value="CCO60146.1"/>
    <property type="molecule type" value="Genomic_DNA"/>
</dbReference>
<dbReference type="Proteomes" id="UP000016895">
    <property type="component" value="Chromosome 2"/>
</dbReference>
<organism evidence="1 2">
    <name type="scientific">Vibrio nigripulchritudo</name>
    <dbReference type="NCBI Taxonomy" id="28173"/>
    <lineage>
        <taxon>Bacteria</taxon>
        <taxon>Pseudomonadati</taxon>
        <taxon>Pseudomonadota</taxon>
        <taxon>Gammaproteobacteria</taxon>
        <taxon>Vibrionales</taxon>
        <taxon>Vibrionaceae</taxon>
        <taxon>Vibrio</taxon>
    </lineage>
</organism>
<dbReference type="eggNOG" id="ENOG50339TE">
    <property type="taxonomic scope" value="Bacteria"/>
</dbReference>
<dbReference type="OrthoDB" id="6431841at2"/>
<gene>
    <name evidence="1" type="ORF">VIBNI_B0326</name>
</gene>
<evidence type="ECO:0000313" key="1">
    <source>
        <dbReference type="EMBL" id="CCO60146.1"/>
    </source>
</evidence>
<protein>
    <submittedName>
        <fullName evidence="1">Uncharacterized protein</fullName>
    </submittedName>
</protein>
<reference evidence="1 2" key="1">
    <citation type="journal article" date="2013" name="ISME J.">
        <title>Comparative genomics of pathogenic lineages of Vibrio nigripulchritudo identifies virulence-associated traits.</title>
        <authorList>
            <person name="Goudenege D."/>
            <person name="Labreuche Y."/>
            <person name="Krin E."/>
            <person name="Ansquer D."/>
            <person name="Mangenot S."/>
            <person name="Calteau A."/>
            <person name="Medigue C."/>
            <person name="Mazel D."/>
            <person name="Polz M.F."/>
            <person name="Le Roux F."/>
        </authorList>
    </citation>
    <scope>NUCLEOTIDE SEQUENCE [LARGE SCALE GENOMIC DNA]</scope>
    <source>
        <strain evidence="2">SnF1</strain>
    </source>
</reference>
<name>U4K4C6_9VIBR</name>
<dbReference type="KEGG" id="vni:VIBNI_B0326"/>
<dbReference type="AlphaFoldDB" id="U4K4C6"/>
<proteinExistence type="predicted"/>
<dbReference type="STRING" id="28173.VIBNI_B0326"/>
<dbReference type="PATRIC" id="fig|1260221.3.peg.4008"/>
<accession>U4K4C6</accession>
<evidence type="ECO:0000313" key="2">
    <source>
        <dbReference type="Proteomes" id="UP000016895"/>
    </source>
</evidence>
<sequence length="185" mass="21578">MKIFKLHSDVTNLCSFIEDYPEGVESIMGVSMDRKWLPFGEEYTSRKLELRSNDIGGRNYFFDISGALSPFFVFSENAVETLQDILLKRGQLLPVITKSQEKKFFGYYPTNPLKNCFDREKSVYREYPNGLMIRKHSLIKDNIEDEYLFTIEEDISSVFVTDKFVERVKNSGLVGFDFSREIEVN</sequence>
<keyword evidence="2" id="KW-1185">Reference proteome</keyword>